<dbReference type="STRING" id="314225.ELI_06295"/>
<dbReference type="EMBL" id="CP000157">
    <property type="protein sequence ID" value="ABC63351.1"/>
    <property type="molecule type" value="Genomic_DNA"/>
</dbReference>
<reference evidence="3" key="1">
    <citation type="journal article" date="2009" name="J. Bacteriol.">
        <title>Complete genome sequence of Erythrobacter litoralis HTCC2594.</title>
        <authorList>
            <person name="Oh H.M."/>
            <person name="Giovannoni S.J."/>
            <person name="Ferriera S."/>
            <person name="Johnson J."/>
            <person name="Cho J.C."/>
        </authorList>
    </citation>
    <scope>NUCLEOTIDE SEQUENCE [LARGE SCALE GENOMIC DNA]</scope>
    <source>
        <strain evidence="3">HTCC2594</strain>
    </source>
</reference>
<feature type="chain" id="PRO_5004212924" description="Secreted protein" evidence="1">
    <location>
        <begin position="27"/>
        <end position="178"/>
    </location>
</feature>
<evidence type="ECO:0000256" key="1">
    <source>
        <dbReference type="SAM" id="SignalP"/>
    </source>
</evidence>
<evidence type="ECO:0000313" key="3">
    <source>
        <dbReference type="Proteomes" id="UP000008808"/>
    </source>
</evidence>
<feature type="signal peptide" evidence="1">
    <location>
        <begin position="1"/>
        <end position="26"/>
    </location>
</feature>
<name>Q2NAE0_ERYLH</name>
<protein>
    <recommendedName>
        <fullName evidence="4">Secreted protein</fullName>
    </recommendedName>
</protein>
<evidence type="ECO:0008006" key="4">
    <source>
        <dbReference type="Google" id="ProtNLM"/>
    </source>
</evidence>
<keyword evidence="1" id="KW-0732">Signal</keyword>
<dbReference type="AlphaFoldDB" id="Q2NAE0"/>
<dbReference type="OrthoDB" id="7594050at2"/>
<keyword evidence="3" id="KW-1185">Reference proteome</keyword>
<dbReference type="Proteomes" id="UP000008808">
    <property type="component" value="Chromosome"/>
</dbReference>
<accession>Q2NAE0</accession>
<evidence type="ECO:0000313" key="2">
    <source>
        <dbReference type="EMBL" id="ABC63351.1"/>
    </source>
</evidence>
<dbReference type="RefSeq" id="WP_011414187.1">
    <property type="nucleotide sequence ID" value="NC_007722.1"/>
</dbReference>
<organism evidence="2 3">
    <name type="scientific">Erythrobacter litoralis (strain HTCC2594)</name>
    <dbReference type="NCBI Taxonomy" id="314225"/>
    <lineage>
        <taxon>Bacteria</taxon>
        <taxon>Pseudomonadati</taxon>
        <taxon>Pseudomonadota</taxon>
        <taxon>Alphaproteobacteria</taxon>
        <taxon>Sphingomonadales</taxon>
        <taxon>Erythrobacteraceae</taxon>
        <taxon>Erythrobacter/Porphyrobacter group</taxon>
        <taxon>Erythrobacter</taxon>
    </lineage>
</organism>
<gene>
    <name evidence="2" type="ordered locus">ELI_06295</name>
</gene>
<sequence>MNKSLTKLAKTAVALAALAGSQAAQAQACIDQQDLSDAVVYFVPVLSESFQKRCASQLAPNGFMATQGDTMIAQFEPLQADKFPAAMRVLDSFTGDNEEAASFLALTSELPPESIRPLVDGIIANEFAKDLKLTDCTKIERGLSLIAPLPPENVGGLVSFLMDVADVKKPTVCPYVPE</sequence>
<proteinExistence type="predicted"/>
<dbReference type="HOGENOM" id="CLU_123307_0_0_5"/>
<dbReference type="KEGG" id="eli:ELI_06295"/>